<dbReference type="OrthoDB" id="1750799at2759"/>
<dbReference type="EMBL" id="SZYD01000006">
    <property type="protein sequence ID" value="KAD5962123.1"/>
    <property type="molecule type" value="Genomic_DNA"/>
</dbReference>
<keyword evidence="3" id="KW-1185">Reference proteome</keyword>
<feature type="region of interest" description="Disordered" evidence="1">
    <location>
        <begin position="78"/>
        <end position="99"/>
    </location>
</feature>
<evidence type="ECO:0000313" key="2">
    <source>
        <dbReference type="EMBL" id="KAD5962123.1"/>
    </source>
</evidence>
<comment type="caution">
    <text evidence="2">The sequence shown here is derived from an EMBL/GenBank/DDBJ whole genome shotgun (WGS) entry which is preliminary data.</text>
</comment>
<protein>
    <submittedName>
        <fullName evidence="2">Uncharacterized protein</fullName>
    </submittedName>
</protein>
<name>A0A5N6PBC1_9ASTR</name>
<evidence type="ECO:0000313" key="3">
    <source>
        <dbReference type="Proteomes" id="UP000326396"/>
    </source>
</evidence>
<organism evidence="2 3">
    <name type="scientific">Mikania micrantha</name>
    <name type="common">bitter vine</name>
    <dbReference type="NCBI Taxonomy" id="192012"/>
    <lineage>
        <taxon>Eukaryota</taxon>
        <taxon>Viridiplantae</taxon>
        <taxon>Streptophyta</taxon>
        <taxon>Embryophyta</taxon>
        <taxon>Tracheophyta</taxon>
        <taxon>Spermatophyta</taxon>
        <taxon>Magnoliopsida</taxon>
        <taxon>eudicotyledons</taxon>
        <taxon>Gunneridae</taxon>
        <taxon>Pentapetalae</taxon>
        <taxon>asterids</taxon>
        <taxon>campanulids</taxon>
        <taxon>Asterales</taxon>
        <taxon>Asteraceae</taxon>
        <taxon>Asteroideae</taxon>
        <taxon>Heliantheae alliance</taxon>
        <taxon>Eupatorieae</taxon>
        <taxon>Mikania</taxon>
    </lineage>
</organism>
<dbReference type="Proteomes" id="UP000326396">
    <property type="component" value="Linkage Group LG14"/>
</dbReference>
<feature type="compositionally biased region" description="Gly residues" evidence="1">
    <location>
        <begin position="83"/>
        <end position="97"/>
    </location>
</feature>
<gene>
    <name evidence="2" type="ORF">E3N88_13596</name>
</gene>
<sequence>MEGGDRSVVIKPMVTTNNAKTHDMLVVVKNLQPLGAGSRWQSRHHVDFSKSTHVTVSEYNVTAFEEVLVRLWVVEATDDGPDGGDGGGDGLDDGGGAPVRSDGVGVVVHEIFRDPDGRWKSPYGCSSGLFVVVYGGCGGGGGGGGGGLDSLNLKRRMHDSGEDRADDDDDDDDII</sequence>
<dbReference type="AlphaFoldDB" id="A0A5N6PBC1"/>
<reference evidence="2 3" key="1">
    <citation type="submission" date="2019-05" db="EMBL/GenBank/DDBJ databases">
        <title>Mikania micrantha, genome provides insights into the molecular mechanism of rapid growth.</title>
        <authorList>
            <person name="Liu B."/>
        </authorList>
    </citation>
    <scope>NUCLEOTIDE SEQUENCE [LARGE SCALE GENOMIC DNA]</scope>
    <source>
        <strain evidence="2">NLD-2019</strain>
        <tissue evidence="2">Leaf</tissue>
    </source>
</reference>
<proteinExistence type="predicted"/>
<accession>A0A5N6PBC1</accession>
<evidence type="ECO:0000256" key="1">
    <source>
        <dbReference type="SAM" id="MobiDB-lite"/>
    </source>
</evidence>